<accession>A0AAD1VQI4</accession>
<organism evidence="2 3">
    <name type="scientific">Pelobates cultripes</name>
    <name type="common">Western spadefoot toad</name>
    <dbReference type="NCBI Taxonomy" id="61616"/>
    <lineage>
        <taxon>Eukaryota</taxon>
        <taxon>Metazoa</taxon>
        <taxon>Chordata</taxon>
        <taxon>Craniata</taxon>
        <taxon>Vertebrata</taxon>
        <taxon>Euteleostomi</taxon>
        <taxon>Amphibia</taxon>
        <taxon>Batrachia</taxon>
        <taxon>Anura</taxon>
        <taxon>Pelobatoidea</taxon>
        <taxon>Pelobatidae</taxon>
        <taxon>Pelobates</taxon>
    </lineage>
</organism>
<dbReference type="EMBL" id="OW240913">
    <property type="protein sequence ID" value="CAH2246137.1"/>
    <property type="molecule type" value="Genomic_DNA"/>
</dbReference>
<keyword evidence="3" id="KW-1185">Reference proteome</keyword>
<evidence type="ECO:0000256" key="1">
    <source>
        <dbReference type="SAM" id="MobiDB-lite"/>
    </source>
</evidence>
<gene>
    <name evidence="2" type="ORF">PECUL_23A036556</name>
</gene>
<dbReference type="Proteomes" id="UP001295444">
    <property type="component" value="Chromosome 02"/>
</dbReference>
<evidence type="ECO:0000313" key="2">
    <source>
        <dbReference type="EMBL" id="CAH2246137.1"/>
    </source>
</evidence>
<proteinExistence type="predicted"/>
<protein>
    <submittedName>
        <fullName evidence="2">Uncharacterized protein</fullName>
    </submittedName>
</protein>
<feature type="compositionally biased region" description="Basic and acidic residues" evidence="1">
    <location>
        <begin position="15"/>
        <end position="24"/>
    </location>
</feature>
<dbReference type="AlphaFoldDB" id="A0AAD1VQI4"/>
<name>A0AAD1VQI4_PELCU</name>
<feature type="non-terminal residue" evidence="2">
    <location>
        <position position="100"/>
    </location>
</feature>
<reference evidence="2" key="1">
    <citation type="submission" date="2022-03" db="EMBL/GenBank/DDBJ databases">
        <authorList>
            <person name="Alioto T."/>
            <person name="Alioto T."/>
            <person name="Gomez Garrido J."/>
        </authorList>
    </citation>
    <scope>NUCLEOTIDE SEQUENCE</scope>
</reference>
<feature type="region of interest" description="Disordered" evidence="1">
    <location>
        <begin position="1"/>
        <end position="59"/>
    </location>
</feature>
<evidence type="ECO:0000313" key="3">
    <source>
        <dbReference type="Proteomes" id="UP001295444"/>
    </source>
</evidence>
<sequence>MKRRTQKGQQNSPAEQRDVGEMLRRQTQPKMATEEAPFAPIRPTQLAQTPATQTEGPLSNTLPALTEIVEHNLATKQDLQRWMHELQDLIAKDIGTIKAE</sequence>
<feature type="compositionally biased region" description="Low complexity" evidence="1">
    <location>
        <begin position="43"/>
        <end position="54"/>
    </location>
</feature>